<dbReference type="InterPro" id="IPR010719">
    <property type="entry name" value="MnmM_MeTrfase"/>
</dbReference>
<dbReference type="AlphaFoldDB" id="A0A9D4YV00"/>
<dbReference type="SUPFAM" id="SSF53335">
    <property type="entry name" value="S-adenosyl-L-methionine-dependent methyltransferases"/>
    <property type="match status" value="1"/>
</dbReference>
<reference evidence="1" key="1">
    <citation type="journal article" date="2019" name="Plant J.">
        <title>Chlorella vulgaris genome assembly and annotation reveals the molecular basis for metabolic acclimation to high light conditions.</title>
        <authorList>
            <person name="Cecchin M."/>
            <person name="Marcolungo L."/>
            <person name="Rossato M."/>
            <person name="Girolomoni L."/>
            <person name="Cosentino E."/>
            <person name="Cuine S."/>
            <person name="Li-Beisson Y."/>
            <person name="Delledonne M."/>
            <person name="Ballottari M."/>
        </authorList>
    </citation>
    <scope>NUCLEOTIDE SEQUENCE</scope>
    <source>
        <strain evidence="1">211/11P</strain>
    </source>
</reference>
<dbReference type="OrthoDB" id="2984at2759"/>
<evidence type="ECO:0008006" key="3">
    <source>
        <dbReference type="Google" id="ProtNLM"/>
    </source>
</evidence>
<gene>
    <name evidence="1" type="ORF">D9Q98_006422</name>
</gene>
<evidence type="ECO:0000313" key="2">
    <source>
        <dbReference type="Proteomes" id="UP001055712"/>
    </source>
</evidence>
<dbReference type="Pfam" id="PF06962">
    <property type="entry name" value="rRNA_methylase"/>
    <property type="match status" value="1"/>
</dbReference>
<accession>A0A9D4YV00</accession>
<dbReference type="InterPro" id="IPR029063">
    <property type="entry name" value="SAM-dependent_MTases_sf"/>
</dbReference>
<protein>
    <recommendedName>
        <fullName evidence="3">rRNA methylase</fullName>
    </recommendedName>
</protein>
<name>A0A9D4YV00_CHLVU</name>
<sequence>MLRSGTAVAAQNMTIVAGRTSRAPQRLPDVWVVQEPARRRSRLAATATLQAQQLMQNVRLTQLAQELCRQVLRPGDTAVDATCGNGHDTAFLAAAVGSSGTVHAFDIQQTALDQTRAAVGKGTSSLPALHFHLASHADMLQHVDTSCARVVMFNLGYLPGSDKGTTTQVDSTLAAVQAACEVLQAGGLCSVLCYTGHPGGVQEYEAVKALVAGLSSKHWVTSELRLLNRPTAPVLLLLWKRL</sequence>
<dbReference type="PANTHER" id="PTHR35276">
    <property type="entry name" value="S-ADENOSYL-L-METHIONINE-DEPENDENT METHYLTRANSFERASES SUPERFAMILY PROTEIN"/>
    <property type="match status" value="1"/>
</dbReference>
<comment type="caution">
    <text evidence="1">The sequence shown here is derived from an EMBL/GenBank/DDBJ whole genome shotgun (WGS) entry which is preliminary data.</text>
</comment>
<dbReference type="Proteomes" id="UP001055712">
    <property type="component" value="Unassembled WGS sequence"/>
</dbReference>
<dbReference type="Gene3D" id="3.40.50.150">
    <property type="entry name" value="Vaccinia Virus protein VP39"/>
    <property type="match status" value="1"/>
</dbReference>
<reference evidence="1" key="2">
    <citation type="submission" date="2020-11" db="EMBL/GenBank/DDBJ databases">
        <authorList>
            <person name="Cecchin M."/>
            <person name="Marcolungo L."/>
            <person name="Rossato M."/>
            <person name="Girolomoni L."/>
            <person name="Cosentino E."/>
            <person name="Cuine S."/>
            <person name="Li-Beisson Y."/>
            <person name="Delledonne M."/>
            <person name="Ballottari M."/>
        </authorList>
    </citation>
    <scope>NUCLEOTIDE SEQUENCE</scope>
    <source>
        <strain evidence="1">211/11P</strain>
        <tissue evidence="1">Whole cell</tissue>
    </source>
</reference>
<proteinExistence type="predicted"/>
<keyword evidence="2" id="KW-1185">Reference proteome</keyword>
<organism evidence="1 2">
    <name type="scientific">Chlorella vulgaris</name>
    <name type="common">Green alga</name>
    <dbReference type="NCBI Taxonomy" id="3077"/>
    <lineage>
        <taxon>Eukaryota</taxon>
        <taxon>Viridiplantae</taxon>
        <taxon>Chlorophyta</taxon>
        <taxon>core chlorophytes</taxon>
        <taxon>Trebouxiophyceae</taxon>
        <taxon>Chlorellales</taxon>
        <taxon>Chlorellaceae</taxon>
        <taxon>Chlorella clade</taxon>
        <taxon>Chlorella</taxon>
    </lineage>
</organism>
<dbReference type="PANTHER" id="PTHR35276:SF1">
    <property type="entry name" value="TRNA (MNM(5)S(2)U34)-METHYLTRANSFERASE, CHLOROPLASTIC"/>
    <property type="match status" value="1"/>
</dbReference>
<dbReference type="EMBL" id="SIDB01000009">
    <property type="protein sequence ID" value="KAI3428036.1"/>
    <property type="molecule type" value="Genomic_DNA"/>
</dbReference>
<evidence type="ECO:0000313" key="1">
    <source>
        <dbReference type="EMBL" id="KAI3428036.1"/>
    </source>
</evidence>